<feature type="site" description="Transition state stabilizer" evidence="9">
    <location>
        <position position="19"/>
    </location>
</feature>
<dbReference type="GO" id="GO:0005737">
    <property type="term" value="C:cytoplasm"/>
    <property type="evidence" value="ECO:0007669"/>
    <property type="project" value="UniProtKB-SubCell"/>
</dbReference>
<feature type="binding site" evidence="9">
    <location>
        <begin position="126"/>
        <end position="132"/>
    </location>
    <ligand>
        <name>ATP</name>
        <dbReference type="ChEBI" id="CHEBI:30616"/>
    </ligand>
</feature>
<dbReference type="GO" id="GO:0004595">
    <property type="term" value="F:pantetheine-phosphate adenylyltransferase activity"/>
    <property type="evidence" value="ECO:0007669"/>
    <property type="project" value="UniProtKB-UniRule"/>
</dbReference>
<comment type="cofactor">
    <cofactor evidence="9">
        <name>Mg(2+)</name>
        <dbReference type="ChEBI" id="CHEBI:18420"/>
    </cofactor>
</comment>
<evidence type="ECO:0000256" key="5">
    <source>
        <dbReference type="ARBA" id="ARBA00022840"/>
    </source>
</evidence>
<evidence type="ECO:0000259" key="10">
    <source>
        <dbReference type="Pfam" id="PF01467"/>
    </source>
</evidence>
<keyword evidence="5 9" id="KW-0067">ATP-binding</keyword>
<comment type="subcellular location">
    <subcellularLocation>
        <location evidence="9">Cytoplasm</location>
    </subcellularLocation>
</comment>
<comment type="pathway">
    <text evidence="9">Cofactor biosynthesis; coenzyme A biosynthesis; CoA from (R)-pantothenate: step 4/5.</text>
</comment>
<comment type="subunit">
    <text evidence="9">Homohexamer.</text>
</comment>
<feature type="domain" description="Cytidyltransferase-like" evidence="10">
    <location>
        <begin position="7"/>
        <end position="136"/>
    </location>
</feature>
<keyword evidence="1 9" id="KW-0963">Cytoplasm</keyword>
<keyword evidence="7 9" id="KW-0173">Coenzyme A biosynthesis</keyword>
<reference evidence="12" key="1">
    <citation type="journal article" date="2017" name="Biotechnol. Biofuels">
        <title>Evaluation of environmental bacterial communities as a factor affecting the growth of duckweed Lemna minor.</title>
        <authorList>
            <person name="Ishizawa H."/>
            <person name="Kuroda M."/>
            <person name="Morikawa M."/>
            <person name="Ike M."/>
        </authorList>
    </citation>
    <scope>NUCLEOTIDE SEQUENCE [LARGE SCALE GENOMIC DNA]</scope>
    <source>
        <strain evidence="12">M6</strain>
    </source>
</reference>
<evidence type="ECO:0000256" key="9">
    <source>
        <dbReference type="HAMAP-Rule" id="MF_00151"/>
    </source>
</evidence>
<dbReference type="OrthoDB" id="9806661at2"/>
<dbReference type="EC" id="2.7.7.3" evidence="9"/>
<dbReference type="UniPathway" id="UPA00241">
    <property type="reaction ID" value="UER00355"/>
</dbReference>
<gene>
    <name evidence="9" type="primary">coaD</name>
    <name evidence="11" type="ORF">EM6_3065</name>
</gene>
<comment type="similarity">
    <text evidence="9">Belongs to the bacterial CoaD family.</text>
</comment>
<sequence length="163" mass="18069">MAKRIGLYPGTFDPITNGHSDIIGRAVKLVDHLVIGVARNTGKAPVFTLDERVEMLRESCALFADRVEVLPFDSLLMHFAEELGASVIIRGLRAVADFEYEFQMTAMNQQMNREIETVFLMADPRHQAIASRLVKEIAQLGGNIAPFVSKSVAERLLAKVGKE</sequence>
<dbReference type="InterPro" id="IPR014729">
    <property type="entry name" value="Rossmann-like_a/b/a_fold"/>
</dbReference>
<keyword evidence="4 9" id="KW-0547">Nucleotide-binding</keyword>
<feature type="binding site" evidence="9">
    <location>
        <begin position="91"/>
        <end position="93"/>
    </location>
    <ligand>
        <name>ATP</name>
        <dbReference type="ChEBI" id="CHEBI:30616"/>
    </ligand>
</feature>
<dbReference type="SUPFAM" id="SSF52374">
    <property type="entry name" value="Nucleotidylyl transferase"/>
    <property type="match status" value="1"/>
</dbReference>
<accession>A0A3G9GCN1</accession>
<feature type="binding site" evidence="9">
    <location>
        <position position="76"/>
    </location>
    <ligand>
        <name>substrate</name>
    </ligand>
</feature>
<dbReference type="InterPro" id="IPR004821">
    <property type="entry name" value="Cyt_trans-like"/>
</dbReference>
<dbReference type="EMBL" id="AP018828">
    <property type="protein sequence ID" value="BBF82428.1"/>
    <property type="molecule type" value="Genomic_DNA"/>
</dbReference>
<name>A0A3G9GCN1_9CAUL</name>
<feature type="binding site" evidence="9">
    <location>
        <position position="43"/>
    </location>
    <ligand>
        <name>substrate</name>
    </ligand>
</feature>
<proteinExistence type="inferred from homology"/>
<comment type="function">
    <text evidence="9">Reversibly transfers an adenylyl group from ATP to 4'-phosphopantetheine, yielding dephospho-CoA (dPCoA) and pyrophosphate.</text>
</comment>
<evidence type="ECO:0000256" key="2">
    <source>
        <dbReference type="ARBA" id="ARBA00022679"/>
    </source>
</evidence>
<evidence type="ECO:0000313" key="11">
    <source>
        <dbReference type="EMBL" id="BBF82428.1"/>
    </source>
</evidence>
<feature type="binding site" evidence="9">
    <location>
        <position position="11"/>
    </location>
    <ligand>
        <name>substrate</name>
    </ligand>
</feature>
<feature type="binding site" evidence="9">
    <location>
        <position position="19"/>
    </location>
    <ligand>
        <name>ATP</name>
        <dbReference type="ChEBI" id="CHEBI:30616"/>
    </ligand>
</feature>
<dbReference type="RefSeq" id="WP_126424013.1">
    <property type="nucleotide sequence ID" value="NZ_AP018828.1"/>
</dbReference>
<dbReference type="HAMAP" id="MF_00151">
    <property type="entry name" value="PPAT_bact"/>
    <property type="match status" value="1"/>
</dbReference>
<evidence type="ECO:0000256" key="7">
    <source>
        <dbReference type="ARBA" id="ARBA00022993"/>
    </source>
</evidence>
<evidence type="ECO:0000256" key="1">
    <source>
        <dbReference type="ARBA" id="ARBA00022490"/>
    </source>
</evidence>
<feature type="binding site" evidence="9">
    <location>
        <position position="90"/>
    </location>
    <ligand>
        <name>substrate</name>
    </ligand>
</feature>
<dbReference type="NCBIfam" id="TIGR01510">
    <property type="entry name" value="coaD_prev_kdtB"/>
    <property type="match status" value="1"/>
</dbReference>
<dbReference type="Pfam" id="PF01467">
    <property type="entry name" value="CTP_transf_like"/>
    <property type="match status" value="1"/>
</dbReference>
<dbReference type="Proteomes" id="UP000278756">
    <property type="component" value="Chromosome 2"/>
</dbReference>
<organism evidence="11 12">
    <name type="scientific">Asticcacaulis excentricus</name>
    <dbReference type="NCBI Taxonomy" id="78587"/>
    <lineage>
        <taxon>Bacteria</taxon>
        <taxon>Pseudomonadati</taxon>
        <taxon>Pseudomonadota</taxon>
        <taxon>Alphaproteobacteria</taxon>
        <taxon>Caulobacterales</taxon>
        <taxon>Caulobacteraceae</taxon>
        <taxon>Asticcacaulis</taxon>
    </lineage>
</organism>
<evidence type="ECO:0000256" key="8">
    <source>
        <dbReference type="ARBA" id="ARBA00029346"/>
    </source>
</evidence>
<dbReference type="PANTHER" id="PTHR21342">
    <property type="entry name" value="PHOSPHOPANTETHEINE ADENYLYLTRANSFERASE"/>
    <property type="match status" value="1"/>
</dbReference>
<dbReference type="NCBIfam" id="TIGR00125">
    <property type="entry name" value="cyt_tran_rel"/>
    <property type="match status" value="1"/>
</dbReference>
<dbReference type="CDD" id="cd02163">
    <property type="entry name" value="PPAT"/>
    <property type="match status" value="1"/>
</dbReference>
<feature type="binding site" evidence="9">
    <location>
        <position position="101"/>
    </location>
    <ligand>
        <name>ATP</name>
        <dbReference type="ChEBI" id="CHEBI:30616"/>
    </ligand>
</feature>
<dbReference type="PRINTS" id="PR01020">
    <property type="entry name" value="LPSBIOSNTHSS"/>
</dbReference>
<dbReference type="GO" id="GO:0005524">
    <property type="term" value="F:ATP binding"/>
    <property type="evidence" value="ECO:0007669"/>
    <property type="project" value="UniProtKB-KW"/>
</dbReference>
<evidence type="ECO:0000256" key="6">
    <source>
        <dbReference type="ARBA" id="ARBA00022842"/>
    </source>
</evidence>
<reference evidence="12" key="2">
    <citation type="journal article" date="2017" name="Plant Physiol. Biochem.">
        <title>Differential oxidative and antioxidative response of duckweed Lemna minor toward plant growth promoting/inhibiting bacteria.</title>
        <authorList>
            <person name="Ishizawa H."/>
            <person name="Kuroda M."/>
            <person name="Morikawa M."/>
            <person name="Ike M."/>
        </authorList>
    </citation>
    <scope>NUCLEOTIDE SEQUENCE [LARGE SCALE GENOMIC DNA]</scope>
    <source>
        <strain evidence="12">M6</strain>
    </source>
</reference>
<evidence type="ECO:0000313" key="12">
    <source>
        <dbReference type="Proteomes" id="UP000278756"/>
    </source>
</evidence>
<dbReference type="PANTHER" id="PTHR21342:SF1">
    <property type="entry name" value="PHOSPHOPANTETHEINE ADENYLYLTRANSFERASE"/>
    <property type="match status" value="1"/>
</dbReference>
<keyword evidence="3 9" id="KW-0548">Nucleotidyltransferase</keyword>
<dbReference type="AlphaFoldDB" id="A0A3G9GCN1"/>
<evidence type="ECO:0000256" key="3">
    <source>
        <dbReference type="ARBA" id="ARBA00022695"/>
    </source>
</evidence>
<dbReference type="Gene3D" id="3.40.50.620">
    <property type="entry name" value="HUPs"/>
    <property type="match status" value="1"/>
</dbReference>
<evidence type="ECO:0000256" key="4">
    <source>
        <dbReference type="ARBA" id="ARBA00022741"/>
    </source>
</evidence>
<dbReference type="InterPro" id="IPR001980">
    <property type="entry name" value="PPAT"/>
</dbReference>
<keyword evidence="6 9" id="KW-0460">Magnesium</keyword>
<dbReference type="GO" id="GO:0015937">
    <property type="term" value="P:coenzyme A biosynthetic process"/>
    <property type="evidence" value="ECO:0007669"/>
    <property type="project" value="UniProtKB-UniRule"/>
</dbReference>
<keyword evidence="2 9" id="KW-0808">Transferase</keyword>
<feature type="binding site" evidence="9">
    <location>
        <begin position="11"/>
        <end position="12"/>
    </location>
    <ligand>
        <name>ATP</name>
        <dbReference type="ChEBI" id="CHEBI:30616"/>
    </ligand>
</feature>
<comment type="catalytic activity">
    <reaction evidence="8 9">
        <text>(R)-4'-phosphopantetheine + ATP + H(+) = 3'-dephospho-CoA + diphosphate</text>
        <dbReference type="Rhea" id="RHEA:19801"/>
        <dbReference type="ChEBI" id="CHEBI:15378"/>
        <dbReference type="ChEBI" id="CHEBI:30616"/>
        <dbReference type="ChEBI" id="CHEBI:33019"/>
        <dbReference type="ChEBI" id="CHEBI:57328"/>
        <dbReference type="ChEBI" id="CHEBI:61723"/>
        <dbReference type="EC" id="2.7.7.3"/>
    </reaction>
</comment>
<protein>
    <recommendedName>
        <fullName evidence="9">Phosphopantetheine adenylyltransferase</fullName>
        <ecNumber evidence="9">2.7.7.3</ecNumber>
    </recommendedName>
    <alternativeName>
        <fullName evidence="9">Dephospho-CoA pyrophosphorylase</fullName>
    </alternativeName>
    <alternativeName>
        <fullName evidence="9">Pantetheine-phosphate adenylyltransferase</fullName>
        <shortName evidence="9">PPAT</shortName>
    </alternativeName>
</protein>